<keyword evidence="2" id="KW-1185">Reference proteome</keyword>
<dbReference type="SUPFAM" id="SSF52540">
    <property type="entry name" value="P-loop containing nucleoside triphosphate hydrolases"/>
    <property type="match status" value="1"/>
</dbReference>
<accession>A0AAD5XYD2</accession>
<evidence type="ECO:0000313" key="2">
    <source>
        <dbReference type="Proteomes" id="UP001211065"/>
    </source>
</evidence>
<gene>
    <name evidence="1" type="ORF">HK099_007620</name>
</gene>
<dbReference type="Gene3D" id="3.40.50.300">
    <property type="entry name" value="P-loop containing nucleotide triphosphate hydrolases"/>
    <property type="match status" value="1"/>
</dbReference>
<proteinExistence type="predicted"/>
<protein>
    <submittedName>
        <fullName evidence="1">Uncharacterized protein</fullName>
    </submittedName>
</protein>
<organism evidence="1 2">
    <name type="scientific">Clydaea vesicula</name>
    <dbReference type="NCBI Taxonomy" id="447962"/>
    <lineage>
        <taxon>Eukaryota</taxon>
        <taxon>Fungi</taxon>
        <taxon>Fungi incertae sedis</taxon>
        <taxon>Chytridiomycota</taxon>
        <taxon>Chytridiomycota incertae sedis</taxon>
        <taxon>Chytridiomycetes</taxon>
        <taxon>Lobulomycetales</taxon>
        <taxon>Lobulomycetaceae</taxon>
        <taxon>Clydaea</taxon>
    </lineage>
</organism>
<evidence type="ECO:0000313" key="1">
    <source>
        <dbReference type="EMBL" id="KAJ3212989.1"/>
    </source>
</evidence>
<sequence>MSKSRIWFQLVDSEGNPYKKISPSSVLVQQDTNIGDLRRLIKEEYSNILFTRQLEIYENVDKLSEEPVNKRTPVFKLDNTEDLVVVVPDKPAPLLKNWSFEIWEKPRVLENLEEKFKFIEVDVNKILFTVDGIKRHPENLPHLLIDDLGTVQSKCLESLSSCIANPKNRVTFILGSSGCGKTRTIFEYLYQHYGIFLTYKNSGTQLPGSMDLNYVIERIQQFKKGDVYENQEYLAHLVKCLVAARLYMFKKIYESVKITKETWLFIQLFPKRYSNTDEFFETIIQIFRHLKSQDLEAMLNGLIEYFKKVSGNIPIFLDEAQALIDTEFDKFPSNSDALKRCSLLNAIKNAILAIDTDIVLIPTGTGLSITDISGDNAKVSGFMKSSTAKVLPAICIVDNCWENIDEIQDFLSQYLGEKFKLFPEHALYFIGRVRPLALFIEFCLVNRTKERNFDVNENFKLFVNEVTASNREVWSVYRLFEEERLKNNSLLPLLKKCVFFKVCFDRPFTMLVSEDARLFERAFGILRKVEEESNELFVTVKELFVLHSAYNYFFKKNKNFLDEMAQIRIAESFNPQSRGYLWEELTNNCSDFMNCENSKIFRQECYPVPLFINCKSNKIITVLVRSVQEECIVFPSSGKCWS</sequence>
<dbReference type="Proteomes" id="UP001211065">
    <property type="component" value="Unassembled WGS sequence"/>
</dbReference>
<name>A0AAD5XYD2_9FUNG</name>
<dbReference type="AlphaFoldDB" id="A0AAD5XYD2"/>
<comment type="caution">
    <text evidence="1">The sequence shown here is derived from an EMBL/GenBank/DDBJ whole genome shotgun (WGS) entry which is preliminary data.</text>
</comment>
<reference evidence="1" key="1">
    <citation type="submission" date="2020-05" db="EMBL/GenBank/DDBJ databases">
        <title>Phylogenomic resolution of chytrid fungi.</title>
        <authorList>
            <person name="Stajich J.E."/>
            <person name="Amses K."/>
            <person name="Simmons R."/>
            <person name="Seto K."/>
            <person name="Myers J."/>
            <person name="Bonds A."/>
            <person name="Quandt C.A."/>
            <person name="Barry K."/>
            <person name="Liu P."/>
            <person name="Grigoriev I."/>
            <person name="Longcore J.E."/>
            <person name="James T.Y."/>
        </authorList>
    </citation>
    <scope>NUCLEOTIDE SEQUENCE</scope>
    <source>
        <strain evidence="1">JEL0476</strain>
    </source>
</reference>
<dbReference type="InterPro" id="IPR027417">
    <property type="entry name" value="P-loop_NTPase"/>
</dbReference>
<dbReference type="EMBL" id="JADGJW010000754">
    <property type="protein sequence ID" value="KAJ3212989.1"/>
    <property type="molecule type" value="Genomic_DNA"/>
</dbReference>